<dbReference type="AlphaFoldDB" id="A0AB39L566"/>
<dbReference type="KEGG" id="spue:AB5L97_03060"/>
<dbReference type="GO" id="GO:0052757">
    <property type="term" value="F:chondroitin hydrolase activity"/>
    <property type="evidence" value="ECO:0007669"/>
    <property type="project" value="TreeGrafter"/>
</dbReference>
<feature type="binding site" evidence="4">
    <location>
        <position position="124"/>
    </location>
    <ligand>
        <name>substrate</name>
    </ligand>
</feature>
<feature type="binding site" evidence="4">
    <location>
        <position position="239"/>
    </location>
    <ligand>
        <name>substrate</name>
    </ligand>
</feature>
<evidence type="ECO:0000313" key="5">
    <source>
        <dbReference type="EMBL" id="XDP46018.1"/>
    </source>
</evidence>
<feature type="binding site" evidence="4">
    <location>
        <position position="255"/>
    </location>
    <ligand>
        <name>substrate</name>
    </ligand>
</feature>
<dbReference type="Gene3D" id="1.50.10.10">
    <property type="match status" value="1"/>
</dbReference>
<comment type="similarity">
    <text evidence="2">Belongs to the glycosyl hydrolase 88 family.</text>
</comment>
<evidence type="ECO:0000256" key="2">
    <source>
        <dbReference type="ARBA" id="ARBA00038358"/>
    </source>
</evidence>
<keyword evidence="1 5" id="KW-0378">Hydrolase</keyword>
<protein>
    <submittedName>
        <fullName evidence="5">Glycoside hydrolase family 88 protein</fullName>
    </submittedName>
</protein>
<dbReference type="InterPro" id="IPR012341">
    <property type="entry name" value="6hp_glycosidase-like_sf"/>
</dbReference>
<feature type="binding site" evidence="4">
    <location>
        <position position="251"/>
    </location>
    <ligand>
        <name>substrate</name>
    </ligand>
</feature>
<feature type="active site" description="Nucleophile" evidence="3">
    <location>
        <position position="124"/>
    </location>
</feature>
<dbReference type="PANTHER" id="PTHR36845:SF1">
    <property type="entry name" value="HYDROLASE, PUTATIVE (AFU_ORTHOLOGUE AFUA_7G05090)-RELATED"/>
    <property type="match status" value="1"/>
</dbReference>
<dbReference type="InterPro" id="IPR010905">
    <property type="entry name" value="Glyco_hydro_88"/>
</dbReference>
<accession>A0AB39L566</accession>
<organism evidence="5">
    <name type="scientific">Sinomonas puerhi</name>
    <dbReference type="NCBI Taxonomy" id="3238584"/>
    <lineage>
        <taxon>Bacteria</taxon>
        <taxon>Bacillati</taxon>
        <taxon>Actinomycetota</taxon>
        <taxon>Actinomycetes</taxon>
        <taxon>Micrococcales</taxon>
        <taxon>Micrococcaceae</taxon>
        <taxon>Sinomonas</taxon>
    </lineage>
</organism>
<dbReference type="GO" id="GO:0000272">
    <property type="term" value="P:polysaccharide catabolic process"/>
    <property type="evidence" value="ECO:0007669"/>
    <property type="project" value="TreeGrafter"/>
</dbReference>
<dbReference type="InterPro" id="IPR008928">
    <property type="entry name" value="6-hairpin_glycosidase_sf"/>
</dbReference>
<evidence type="ECO:0000256" key="3">
    <source>
        <dbReference type="PIRSR" id="PIRSR610905-1"/>
    </source>
</evidence>
<evidence type="ECO:0000256" key="4">
    <source>
        <dbReference type="PIRSR" id="PIRSR610905-2"/>
    </source>
</evidence>
<feature type="active site" description="Proton donor" evidence="3">
    <location>
        <position position="179"/>
    </location>
</feature>
<dbReference type="RefSeq" id="WP_369046411.1">
    <property type="nucleotide sequence ID" value="NZ_CP163302.1"/>
</dbReference>
<dbReference type="SUPFAM" id="SSF48208">
    <property type="entry name" value="Six-hairpin glycosidases"/>
    <property type="match status" value="1"/>
</dbReference>
<proteinExistence type="inferred from homology"/>
<sequence length="401" mass="44524">MTITADRPAGAASVLPHLLPVRLPTGYLVPGSFAGAAANAWATASAKVAGLITRHPDAFPLYTEGGKWAVGAEAWTNWCEGFLGGQLWMLSERAEPERRAEFRAAAEHYSEIIEHRKADDTVHDLGFLFWSTYRRWLEATGDDAKRQVLIEAGRTTASRYRDKGRYMPSFRQPDSLFIDIMMNIHMALYAAQQTGEDGLGRHAVEHCLTTRRYLMRGDGSASHEGMFDIETGAFLRQTTQQGFSDDGSWARGQAWALYGFGTVYRFTGERRFLDTAVAAADFYLEQTGDRLVPPNDWAEPNPVRPYESSAAAAAAGGLWQLAGLVADPVKARAYADYAVAVIERLCQDDFLASPGEDWEGVLKHGSYHEGKGLGVDESVMWGDYWFLDTVDQIQRYAERSQ</sequence>
<reference evidence="5" key="1">
    <citation type="submission" date="2024-07" db="EMBL/GenBank/DDBJ databases">
        <authorList>
            <person name="fu j."/>
        </authorList>
    </citation>
    <scope>NUCLEOTIDE SEQUENCE</scope>
    <source>
        <strain evidence="5">P10A9</strain>
    </source>
</reference>
<name>A0AB39L566_9MICC</name>
<evidence type="ECO:0000256" key="1">
    <source>
        <dbReference type="ARBA" id="ARBA00022801"/>
    </source>
</evidence>
<gene>
    <name evidence="5" type="ORF">AB5L97_03060</name>
</gene>
<dbReference type="Pfam" id="PF07470">
    <property type="entry name" value="Glyco_hydro_88"/>
    <property type="match status" value="1"/>
</dbReference>
<dbReference type="EMBL" id="CP163302">
    <property type="protein sequence ID" value="XDP46018.1"/>
    <property type="molecule type" value="Genomic_DNA"/>
</dbReference>
<feature type="binding site" evidence="4">
    <location>
        <position position="179"/>
    </location>
    <ligand>
        <name>substrate</name>
    </ligand>
</feature>
<dbReference type="PANTHER" id="PTHR36845">
    <property type="entry name" value="HYDROLASE, PUTATIVE (AFU_ORTHOLOGUE AFUA_7G05090)-RELATED"/>
    <property type="match status" value="1"/>
</dbReference>
<dbReference type="InterPro" id="IPR052369">
    <property type="entry name" value="UG_Glycosaminoglycan_Hydrolase"/>
</dbReference>